<proteinExistence type="predicted"/>
<feature type="compositionally biased region" description="Pro residues" evidence="1">
    <location>
        <begin position="128"/>
        <end position="137"/>
    </location>
</feature>
<accession>A0ABT5B6S8</accession>
<protein>
    <recommendedName>
        <fullName evidence="4">Lipoprotein</fullName>
    </recommendedName>
</protein>
<evidence type="ECO:0008006" key="4">
    <source>
        <dbReference type="Google" id="ProtNLM"/>
    </source>
</evidence>
<evidence type="ECO:0000313" key="3">
    <source>
        <dbReference type="Proteomes" id="UP001217838"/>
    </source>
</evidence>
<dbReference type="PROSITE" id="PS51257">
    <property type="entry name" value="PROKAR_LIPOPROTEIN"/>
    <property type="match status" value="1"/>
</dbReference>
<name>A0ABT5B6S8_9BACT</name>
<feature type="region of interest" description="Disordered" evidence="1">
    <location>
        <begin position="116"/>
        <end position="138"/>
    </location>
</feature>
<reference evidence="2 3" key="1">
    <citation type="submission" date="2022-11" db="EMBL/GenBank/DDBJ databases">
        <title>Minimal conservation of predation-associated metabolite biosynthetic gene clusters underscores biosynthetic potential of Myxococcota including descriptions for ten novel species: Archangium lansinium sp. nov., Myxococcus landrumus sp. nov., Nannocystis bai.</title>
        <authorList>
            <person name="Ahearne A."/>
            <person name="Stevens C."/>
            <person name="Dowd S."/>
        </authorList>
    </citation>
    <scope>NUCLEOTIDE SEQUENCE [LARGE SCALE GENOMIC DNA]</scope>
    <source>
        <strain evidence="2 3">NCELM</strain>
    </source>
</reference>
<evidence type="ECO:0000256" key="1">
    <source>
        <dbReference type="SAM" id="MobiDB-lite"/>
    </source>
</evidence>
<dbReference type="EMBL" id="JAQNDN010000010">
    <property type="protein sequence ID" value="MDC0669823.1"/>
    <property type="molecule type" value="Genomic_DNA"/>
</dbReference>
<comment type="caution">
    <text evidence="2">The sequence shown here is derived from an EMBL/GenBank/DDBJ whole genome shotgun (WGS) entry which is preliminary data.</text>
</comment>
<gene>
    <name evidence="2" type="ORF">POL58_18865</name>
</gene>
<keyword evidence="3" id="KW-1185">Reference proteome</keyword>
<organism evidence="2 3">
    <name type="scientific">Nannocystis radixulma</name>
    <dbReference type="NCBI Taxonomy" id="2995305"/>
    <lineage>
        <taxon>Bacteria</taxon>
        <taxon>Pseudomonadati</taxon>
        <taxon>Myxococcota</taxon>
        <taxon>Polyangia</taxon>
        <taxon>Nannocystales</taxon>
        <taxon>Nannocystaceae</taxon>
        <taxon>Nannocystis</taxon>
    </lineage>
</organism>
<evidence type="ECO:0000313" key="2">
    <source>
        <dbReference type="EMBL" id="MDC0669823.1"/>
    </source>
</evidence>
<dbReference type="Proteomes" id="UP001217838">
    <property type="component" value="Unassembled WGS sequence"/>
</dbReference>
<sequence length="278" mass="30371">MHRRAAMMLSVALAGCDPDETPDEPPAAAKATVAVGTTPAPPPGPRVVAELDLGKGHVVVFEELEAGMISVLERGSVDDPKRVVTPELMREGAAAVWTTLAPGQAMPPALAAALDRQAEREVDDAPASPKPVAPPNLPVVTVSPTRDDWEQKWFKDTFCTRVERIHCTQGWEWAESTSDMNSGEYEAVALQGREGTQTATFTTDWWKCRRTCEFFDCDLECWWERGSTDPIAPGTWVGRHYANDPGLRLTGGTTYKAEITGATGALVSLRAMWEPWHE</sequence>